<dbReference type="InterPro" id="IPR013594">
    <property type="entry name" value="Dynein_heavy_tail"/>
</dbReference>
<dbReference type="GO" id="GO:0005524">
    <property type="term" value="F:ATP binding"/>
    <property type="evidence" value="ECO:0007669"/>
    <property type="project" value="InterPro"/>
</dbReference>
<feature type="coiled-coil region" evidence="1">
    <location>
        <begin position="480"/>
        <end position="524"/>
    </location>
</feature>
<dbReference type="Gene3D" id="3.20.180.20">
    <property type="entry name" value="Dynein heavy chain, N-terminal domain 2"/>
    <property type="match status" value="1"/>
</dbReference>
<sequence length="1657" mass="189793">MAGGFPPVVSDCFSAAQKAIKKSIGGTVNEKDEEKALEIFFTNGGKSEQEIGESILLSMVKASCGADKGTTNVPAGEIVVDGNQKLKTSKFNEVVNVKTFNFKDLPDDNAGISAVAEATYIRYLQKNSKLLVYAINTFPKCLLQGNQSRFDVCIAGFVLFSLCSKDGQNFRLKLFASCINATLSAMCSSTFSKSVLPKEWANLQTLEPHQVSDLLEENQERISEYWNDSAQDDHARTKAKFLMNRIGADLCEYFRLKAKKAGGCFKGDKNIVEHALGALQDWMAGCFKLTTIDWAAQWGPVPYKDEGIKQVADRLSCVIDLREMIEEVGNLLEESDFNSLKTATLWDVFGGVELFATNPPVQKKWEIALHSFNRRLEPLEHRCGTALRKFFSNRGTLAPQTVFHEFSDYRQLIKRPIIAKEIVAERDGFLAKLNERLHVIRLEFEHRSESAEEERVLEEEDQRCQAGRFMPGVVNNIIWLRQLRSKIEEMSEMCKAVLSDLGSASDFTNSATALLEEIEDYERETYNNWVQDVEDNKDILTLDSGAPLMDIDAEGRVEVNYSERLVQLIKEVRIFSALGYRVPSEITKISKKGLQFFQKGVALKQVANVYNSMTEDIIPCTRAMLFEPAVAFEKVITASDSSKLTWKSKEDADKFISKLQKASSKLNDANRRIHKLHSDIQHAVVELFDMDLLKSRDRWVAKVRTVREKIETCGFNNTETWREFWDMQLYKALESQYKKGLESLHESIGEIKTDVVFDSVTGEATLRPSLESIRQQYYLRIKDFITFPLRFQGCGQESIFTNMPSMNEAELYSVMQHAATMFRKVQLELKRFNPMLVIGRCGKADNPTLDEIVGASLTEVQHWEQGFRLMKQKGKDINSEDLFIKCGCITMCTAGIKGTVEEHLSKLTEALKATLKQSAEKHLISIDNYLGNVGKCLDTKLTKLDEIGEANILYGELMEQRPAMEVEFHHFYNKNVLLQSMTGLAGLDFTKTKEIWDKYMKRLDSHEKEVEEQLGKLKSTVEDSVKNWHKDVERFTNQWNELKPKEISAPNPLQFVTEKREELNALKETGNECVKQCQYFQLDDPDTQPIQDLEEDINDYFTMWSMLGDFQGEVQILCNETWISFRSKIYKFEDFVKHWQDKLKELQPNPVNVHIRTMLEKWGKCVPLLKFVRGDGFTPSHWTELFTLLKLRNVTQDTLLFGQILDKYETLLKNEVDIKKLHSRAQGEAQIREALDDVRAWGSSAKFSLIPHPDRQGVVLITDWKDTLSSLSDNQALLVSMKESPYFKLFSNDASKWDERLTTLDEYLRHMNQIQRKWVYLEPIFRRGALPEEQERFNRIDKEYLTIMSTIAKDSRLMSLAEHKEFKDVLRNVLEQLERCQKSLNQFLEEKRDSFPRFYFISDDDLLEVLAQSKNPTVIQTHLKKLFMGIHSVQFDNQKDNILKIFSLEGEMVPLEKPVRVSDEVEVWLSQLDVEMKNTLQVHLAKCVAKGDIGAYASQILCTAEMINFTRKVEDAIRDSKSGALPKLKANLQAQLRELTVFAGSNSDALIGIKLKALIMDLIHNIDVVELLIANNVEKETDWYWKKQLRYYLDSKNLCVLRMVDAEFKYSYEYQGNAPKLVHTPLTDRCYMTLTQGMQLGYGGNPYGPAGTGKQSP</sequence>
<dbReference type="Gene3D" id="1.20.140.100">
    <property type="entry name" value="Dynein heavy chain, N-terminal domain 2"/>
    <property type="match status" value="1"/>
</dbReference>
<dbReference type="EMBL" id="LR877148">
    <property type="protein sequence ID" value="CAD2214774.1"/>
    <property type="molecule type" value="Genomic_DNA"/>
</dbReference>
<dbReference type="FunFam" id="1.20.140.100:FF:000002">
    <property type="entry name" value="Cytoplasmic dynein heavy chain 1"/>
    <property type="match status" value="1"/>
</dbReference>
<dbReference type="PANTHER" id="PTHR45703:SF22">
    <property type="entry name" value="DYNEIN CYTOPLASMIC 2 HEAVY CHAIN 1"/>
    <property type="match status" value="1"/>
</dbReference>
<accession>A0A7G2C6Q6</accession>
<dbReference type="InterPro" id="IPR035699">
    <property type="entry name" value="AAA_6"/>
</dbReference>
<dbReference type="Gene3D" id="1.20.58.1120">
    <property type="match status" value="1"/>
</dbReference>
<keyword evidence="1" id="KW-0175">Coiled coil</keyword>
<dbReference type="InterPro" id="IPR042222">
    <property type="entry name" value="Dynein_2_N"/>
</dbReference>
<dbReference type="InterPro" id="IPR027417">
    <property type="entry name" value="P-loop_NTPase"/>
</dbReference>
<protein>
    <submittedName>
        <fullName evidence="5">Dynein heavy chain, N-terminal region 1/Dynein heavy chain, N-terminal region 2/Hydrolytic ATP binding site of dynein motor region containing protein, putative</fullName>
    </submittedName>
</protein>
<reference evidence="5 6" key="1">
    <citation type="submission" date="2020-08" db="EMBL/GenBank/DDBJ databases">
        <authorList>
            <person name="Newling K."/>
            <person name="Davey J."/>
            <person name="Forrester S."/>
        </authorList>
    </citation>
    <scope>NUCLEOTIDE SEQUENCE [LARGE SCALE GENOMIC DNA]</scope>
    <source>
        <strain evidence="6">Crithidia deanei Carvalho (ATCC PRA-265)</strain>
    </source>
</reference>
<dbReference type="GO" id="GO:0030286">
    <property type="term" value="C:dynein complex"/>
    <property type="evidence" value="ECO:0007669"/>
    <property type="project" value="InterPro"/>
</dbReference>
<dbReference type="FunFam" id="1.20.58.1120:FF:000019">
    <property type="entry name" value="Dynein heavy chain, putative"/>
    <property type="match status" value="1"/>
</dbReference>
<proteinExistence type="predicted"/>
<feature type="domain" description="Dynein heavy chain tail" evidence="2">
    <location>
        <begin position="309"/>
        <end position="649"/>
    </location>
</feature>
<dbReference type="GO" id="GO:0045505">
    <property type="term" value="F:dynein intermediate chain binding"/>
    <property type="evidence" value="ECO:0007669"/>
    <property type="project" value="InterPro"/>
</dbReference>
<feature type="coiled-coil region" evidence="1">
    <location>
        <begin position="652"/>
        <end position="679"/>
    </location>
</feature>
<dbReference type="VEuPathDB" id="TriTrypDB:ADEAN_000222500"/>
<organism evidence="5 6">
    <name type="scientific">Angomonas deanei</name>
    <dbReference type="NCBI Taxonomy" id="59799"/>
    <lineage>
        <taxon>Eukaryota</taxon>
        <taxon>Discoba</taxon>
        <taxon>Euglenozoa</taxon>
        <taxon>Kinetoplastea</taxon>
        <taxon>Metakinetoplastina</taxon>
        <taxon>Trypanosomatida</taxon>
        <taxon>Trypanosomatidae</taxon>
        <taxon>Strigomonadinae</taxon>
        <taxon>Angomonas</taxon>
    </lineage>
</organism>
<dbReference type="GO" id="GO:0007018">
    <property type="term" value="P:microtubule-based movement"/>
    <property type="evidence" value="ECO:0007669"/>
    <property type="project" value="InterPro"/>
</dbReference>
<keyword evidence="6" id="KW-1185">Reference proteome</keyword>
<evidence type="ECO:0000256" key="1">
    <source>
        <dbReference type="SAM" id="Coils"/>
    </source>
</evidence>
<feature type="domain" description="Dynein heavy chain hydrolytic ATP-binding dynein motor region" evidence="4">
    <location>
        <begin position="1610"/>
        <end position="1654"/>
    </location>
</feature>
<evidence type="ECO:0000259" key="2">
    <source>
        <dbReference type="Pfam" id="PF08385"/>
    </source>
</evidence>
<dbReference type="Proteomes" id="UP000515908">
    <property type="component" value="Chromosome 04"/>
</dbReference>
<dbReference type="GO" id="GO:0051959">
    <property type="term" value="F:dynein light intermediate chain binding"/>
    <property type="evidence" value="ECO:0007669"/>
    <property type="project" value="InterPro"/>
</dbReference>
<gene>
    <name evidence="5" type="ORF">ADEAN_000222500</name>
</gene>
<dbReference type="InterPro" id="IPR042228">
    <property type="entry name" value="Dynein_linker_3"/>
</dbReference>
<evidence type="ECO:0000259" key="4">
    <source>
        <dbReference type="Pfam" id="PF12774"/>
    </source>
</evidence>
<dbReference type="Pfam" id="PF08385">
    <property type="entry name" value="DHC_N1"/>
    <property type="match status" value="1"/>
</dbReference>
<dbReference type="Pfam" id="PF12774">
    <property type="entry name" value="AAA_6"/>
    <property type="match status" value="1"/>
</dbReference>
<dbReference type="PANTHER" id="PTHR45703">
    <property type="entry name" value="DYNEIN HEAVY CHAIN"/>
    <property type="match status" value="1"/>
</dbReference>
<dbReference type="Gene3D" id="3.40.50.300">
    <property type="entry name" value="P-loop containing nucleotide triphosphate hydrolases"/>
    <property type="match status" value="1"/>
</dbReference>
<dbReference type="Gene3D" id="1.10.287.2620">
    <property type="match status" value="1"/>
</dbReference>
<feature type="domain" description="Dynein heavy chain linker" evidence="3">
    <location>
        <begin position="1091"/>
        <end position="1487"/>
    </location>
</feature>
<dbReference type="Pfam" id="PF08393">
    <property type="entry name" value="DHC_N2"/>
    <property type="match status" value="1"/>
</dbReference>
<evidence type="ECO:0000313" key="5">
    <source>
        <dbReference type="EMBL" id="CAD2214774.1"/>
    </source>
</evidence>
<dbReference type="InterPro" id="IPR013602">
    <property type="entry name" value="Dynein_heavy_linker"/>
</dbReference>
<dbReference type="InterPro" id="IPR026983">
    <property type="entry name" value="DHC"/>
</dbReference>
<evidence type="ECO:0000313" key="6">
    <source>
        <dbReference type="Proteomes" id="UP000515908"/>
    </source>
</evidence>
<name>A0A7G2C6Q6_9TRYP</name>
<dbReference type="FunFam" id="3.20.180.20:FF:000002">
    <property type="entry name" value="Cytoplasmic dynein heavy chain 1"/>
    <property type="match status" value="1"/>
</dbReference>
<evidence type="ECO:0000259" key="3">
    <source>
        <dbReference type="Pfam" id="PF08393"/>
    </source>
</evidence>